<feature type="region of interest" description="Disordered" evidence="4">
    <location>
        <begin position="558"/>
        <end position="588"/>
    </location>
</feature>
<dbReference type="PANTHER" id="PTHR30627:SF1">
    <property type="entry name" value="PEPTIDOGLYCAN D,D-TRANSPEPTIDASE FTSI"/>
    <property type="match status" value="1"/>
</dbReference>
<proteinExistence type="predicted"/>
<comment type="subcellular location">
    <subcellularLocation>
        <location evidence="1">Membrane</location>
    </subcellularLocation>
</comment>
<evidence type="ECO:0000256" key="4">
    <source>
        <dbReference type="SAM" id="MobiDB-lite"/>
    </source>
</evidence>
<dbReference type="EMBL" id="JARHUD010000010">
    <property type="protein sequence ID" value="MDF2097223.1"/>
    <property type="molecule type" value="Genomic_DNA"/>
</dbReference>
<evidence type="ECO:0000256" key="2">
    <source>
        <dbReference type="ARBA" id="ARBA00022645"/>
    </source>
</evidence>
<dbReference type="SUPFAM" id="SSF56601">
    <property type="entry name" value="beta-lactamase/transpeptidase-like"/>
    <property type="match status" value="1"/>
</dbReference>
<evidence type="ECO:0000256" key="5">
    <source>
        <dbReference type="SAM" id="Phobius"/>
    </source>
</evidence>
<keyword evidence="2" id="KW-0378">Hydrolase</keyword>
<keyword evidence="9" id="KW-1185">Reference proteome</keyword>
<dbReference type="Gene3D" id="1.10.150.770">
    <property type="match status" value="1"/>
</dbReference>
<dbReference type="Pfam" id="PF03717">
    <property type="entry name" value="PBP_dimer"/>
    <property type="match status" value="1"/>
</dbReference>
<dbReference type="InterPro" id="IPR050515">
    <property type="entry name" value="Beta-lactam/transpept"/>
</dbReference>
<dbReference type="InterPro" id="IPR005311">
    <property type="entry name" value="PBP_dimer"/>
</dbReference>
<feature type="region of interest" description="Disordered" evidence="4">
    <location>
        <begin position="1"/>
        <end position="21"/>
    </location>
</feature>
<keyword evidence="2" id="KW-0121">Carboxypeptidase</keyword>
<comment type="caution">
    <text evidence="8">The sequence shown here is derived from an EMBL/GenBank/DDBJ whole genome shotgun (WGS) entry which is preliminary data.</text>
</comment>
<dbReference type="InterPro" id="IPR001460">
    <property type="entry name" value="PCN-bd_Tpept"/>
</dbReference>
<evidence type="ECO:0000256" key="1">
    <source>
        <dbReference type="ARBA" id="ARBA00004370"/>
    </source>
</evidence>
<dbReference type="SUPFAM" id="SSF56519">
    <property type="entry name" value="Penicillin binding protein dimerisation domain"/>
    <property type="match status" value="1"/>
</dbReference>
<accession>A0ABT5YQL0</accession>
<feature type="domain" description="Penicillin-binding protein transpeptidase" evidence="6">
    <location>
        <begin position="250"/>
        <end position="540"/>
    </location>
</feature>
<keyword evidence="5" id="KW-0812">Transmembrane</keyword>
<dbReference type="Gene3D" id="3.40.710.10">
    <property type="entry name" value="DD-peptidase/beta-lactamase superfamily"/>
    <property type="match status" value="1"/>
</dbReference>
<feature type="domain" description="Penicillin-binding protein dimerisation" evidence="7">
    <location>
        <begin position="89"/>
        <end position="197"/>
    </location>
</feature>
<dbReference type="InterPro" id="IPR036138">
    <property type="entry name" value="PBP_dimer_sf"/>
</dbReference>
<feature type="compositionally biased region" description="Basic and acidic residues" evidence="4">
    <location>
        <begin position="1"/>
        <end position="13"/>
    </location>
</feature>
<dbReference type="RefSeq" id="WP_275824002.1">
    <property type="nucleotide sequence ID" value="NZ_JARHUD010000010.1"/>
</dbReference>
<dbReference type="Proteomes" id="UP001215503">
    <property type="component" value="Unassembled WGS sequence"/>
</dbReference>
<evidence type="ECO:0000259" key="6">
    <source>
        <dbReference type="Pfam" id="PF00905"/>
    </source>
</evidence>
<keyword evidence="2" id="KW-0645">Protease</keyword>
<reference evidence="8 9" key="1">
    <citation type="submission" date="2023-03" db="EMBL/GenBank/DDBJ databases">
        <title>Fodinicurvata sp. CAU 1616 isolated from sea sendiment.</title>
        <authorList>
            <person name="Kim W."/>
        </authorList>
    </citation>
    <scope>NUCLEOTIDE SEQUENCE [LARGE SCALE GENOMIC DNA]</scope>
    <source>
        <strain evidence="8 9">CAU 1616</strain>
    </source>
</reference>
<sequence length="588" mass="64500">MNEPREPKGRHQGDLPSGMDLGQPERWVVGLDGNRKQALEVGRTRLILTGLLFAFAFLAVGFRLVELSWLQNDMAPRIAGTMEAPGEWQAGRAGILDRNGEVLAANLPTMALYANPRELRDPIEVADRLAEVMPDAIGERLRRDLDSDRSFVWVKRCLSPQESSAVIRLGVPGLHLQRDECRFYPHGELVSHVVGFTDIDDRGLAGMERAFDAWLAGGETPLQLSLDLRVQHVLAEELQAAIDEFSGVGGAAVVMDADNGELLGMVSLPSFDPRMPGRATEEQRFNRAALGVYEVGSVLKSFSTAAALDSGSVTLEDGWDTSQPIRVARFTINDFRGKNRWQSVPEIFQNSSNIGTVHMAMTTGTERLRNYLDDFGLLDPASLELPERGRPMLPNPWREINTMTISYGHGIALTPLQVTRAFAALVNGGELVQPTLIKRLPGEQAPRERVISERTSEQMRWLLRLVVLHGSGGNADAEGYLVGGKTGTANKLSPSGGYQKDKRIASFAGAFPIDDPRYVVFFMVDEPKPTERTYGFATAGWVAAPGVGRVISRLGPMLGMPPRPQAEEQRPDPLLVPARLRGRSVASR</sequence>
<keyword evidence="3 5" id="KW-0472">Membrane</keyword>
<organism evidence="8 9">
    <name type="scientific">Aquibaculum arenosum</name>
    <dbReference type="NCBI Taxonomy" id="3032591"/>
    <lineage>
        <taxon>Bacteria</taxon>
        <taxon>Pseudomonadati</taxon>
        <taxon>Pseudomonadota</taxon>
        <taxon>Alphaproteobacteria</taxon>
        <taxon>Rhodospirillales</taxon>
        <taxon>Rhodovibrionaceae</taxon>
        <taxon>Aquibaculum</taxon>
    </lineage>
</organism>
<evidence type="ECO:0000259" key="7">
    <source>
        <dbReference type="Pfam" id="PF03717"/>
    </source>
</evidence>
<evidence type="ECO:0000256" key="3">
    <source>
        <dbReference type="ARBA" id="ARBA00023136"/>
    </source>
</evidence>
<feature type="transmembrane region" description="Helical" evidence="5">
    <location>
        <begin position="46"/>
        <end position="65"/>
    </location>
</feature>
<dbReference type="InterPro" id="IPR012338">
    <property type="entry name" value="Beta-lactam/transpept-like"/>
</dbReference>
<name>A0ABT5YQL0_9PROT</name>
<evidence type="ECO:0000313" key="8">
    <source>
        <dbReference type="EMBL" id="MDF2097223.1"/>
    </source>
</evidence>
<gene>
    <name evidence="8" type="ORF">P2G67_14680</name>
</gene>
<evidence type="ECO:0000313" key="9">
    <source>
        <dbReference type="Proteomes" id="UP001215503"/>
    </source>
</evidence>
<dbReference type="Pfam" id="PF00905">
    <property type="entry name" value="Transpeptidase"/>
    <property type="match status" value="1"/>
</dbReference>
<keyword evidence="5" id="KW-1133">Transmembrane helix</keyword>
<protein>
    <submittedName>
        <fullName evidence="8">Penicillin-binding protein 2</fullName>
    </submittedName>
</protein>
<dbReference type="Gene3D" id="3.90.1310.10">
    <property type="entry name" value="Penicillin-binding protein 2a (Domain 2)"/>
    <property type="match status" value="1"/>
</dbReference>
<dbReference type="Gene3D" id="3.30.450.330">
    <property type="match status" value="1"/>
</dbReference>
<dbReference type="PANTHER" id="PTHR30627">
    <property type="entry name" value="PEPTIDOGLYCAN D,D-TRANSPEPTIDASE"/>
    <property type="match status" value="1"/>
</dbReference>